<keyword evidence="8" id="KW-1133">Transmembrane helix</keyword>
<evidence type="ECO:0000256" key="3">
    <source>
        <dbReference type="ARBA" id="ARBA00022723"/>
    </source>
</evidence>
<keyword evidence="8" id="KW-0472">Membrane</keyword>
<keyword evidence="5 7" id="KW-0408">Iron</keyword>
<dbReference type="InterPro" id="IPR001128">
    <property type="entry name" value="Cyt_P450"/>
</dbReference>
<feature type="domain" description="Endonuclease/exonuclease/phosphatase" evidence="9">
    <location>
        <begin position="516"/>
        <end position="788"/>
    </location>
</feature>
<dbReference type="InterPro" id="IPR050196">
    <property type="entry name" value="Cytochrome_P450_Monoox"/>
</dbReference>
<evidence type="ECO:0000313" key="11">
    <source>
        <dbReference type="Proteomes" id="UP000663848"/>
    </source>
</evidence>
<dbReference type="Gene3D" id="3.60.10.10">
    <property type="entry name" value="Endonuclease/exonuclease/phosphatase"/>
    <property type="match status" value="1"/>
</dbReference>
<organism evidence="10 11">
    <name type="scientific">Rotaria socialis</name>
    <dbReference type="NCBI Taxonomy" id="392032"/>
    <lineage>
        <taxon>Eukaryota</taxon>
        <taxon>Metazoa</taxon>
        <taxon>Spiralia</taxon>
        <taxon>Gnathifera</taxon>
        <taxon>Rotifera</taxon>
        <taxon>Eurotatoria</taxon>
        <taxon>Bdelloidea</taxon>
        <taxon>Philodinida</taxon>
        <taxon>Philodinidae</taxon>
        <taxon>Rotaria</taxon>
    </lineage>
</organism>
<evidence type="ECO:0000256" key="2">
    <source>
        <dbReference type="ARBA" id="ARBA00022617"/>
    </source>
</evidence>
<keyword evidence="4" id="KW-0560">Oxidoreductase</keyword>
<sequence length="799" mass="91919">MWWTIILYTSLLYVFYRFINYWIIKPWQVQRDFWNQGIPGRYTPIVGDILRQRRAYLADKPFSYVEEASAEFGDYYHTSFGPLPCLNISDPALIESVLKTNSQFYHKSELARAIASTVLGYENIVLAEDENHTRHRRLVNPIFQHQNTISMISSMVDIIATFLKKWENETNDKTYPLILDLSKEMSNLTLDIITGCVFGIETMKNRYIHDKIYQSVKITIEEIEKRIYNMIIIIPILNQLPLLGKRRIAKCKKDIKTIVLQMIDQRKQGLTRANCKGPDLLDLLLAAHGEDKEQKFTDEEVSAEAITFVLAGHETTATLMTWTLHDLVTNPDVYQQCQNEIDSVMSENTELTATTLSLLTYTEAVLKETLRYHQPAPVLMRTAIADNTIVASDGKRIRIRKGIDIIMNLNIINSSEKYWHEPNRFNPSRFLERYPDVLFSFGLGPRICIGQNFAMLESKIMMAILLHRFRFELVPGQKLVLGTAGTIRITNHLSPASLTREFHGNSVTGHPTLHVLQWNTLAQGLSNPKDNFVRVTNQTVAFDNRKWRILEQIVIRQPDLCALEEIDTYTCFLQYHLPKYGYTCFFTPKPSSPCYLFGDDSDNFKGPDGILLCFKTEIFDEIQRYHYQAKENDSHKKPVFFSMLDLHHKSSSANIIFIGTHLKAKIPFANIRAKQAEGIVEFLKENHSKRAHIIIAGDFNGEPHEPFYEVIRNAGFSSAYRTLSDDKEPLFTTWKFRENNGVEQEQCRTIDYIFYKPAGLVPAAILKLPSKEDIGLNGLPSSEYPSDHLALETIFNINL</sequence>
<evidence type="ECO:0000256" key="6">
    <source>
        <dbReference type="ARBA" id="ARBA00023033"/>
    </source>
</evidence>
<dbReference type="GO" id="GO:0005506">
    <property type="term" value="F:iron ion binding"/>
    <property type="evidence" value="ECO:0007669"/>
    <property type="project" value="InterPro"/>
</dbReference>
<dbReference type="PANTHER" id="PTHR24291:SF50">
    <property type="entry name" value="BIFUNCTIONAL ALBAFLAVENONE MONOOXYGENASE_TERPENE SYNTHASE"/>
    <property type="match status" value="1"/>
</dbReference>
<comment type="caution">
    <text evidence="10">The sequence shown here is derived from an EMBL/GenBank/DDBJ whole genome shotgun (WGS) entry which is preliminary data.</text>
</comment>
<keyword evidence="8" id="KW-0812">Transmembrane</keyword>
<dbReference type="AlphaFoldDB" id="A0A820X0F0"/>
<reference evidence="10" key="1">
    <citation type="submission" date="2021-02" db="EMBL/GenBank/DDBJ databases">
        <authorList>
            <person name="Nowell W R."/>
        </authorList>
    </citation>
    <scope>NUCLEOTIDE SEQUENCE</scope>
</reference>
<dbReference type="Proteomes" id="UP000663848">
    <property type="component" value="Unassembled WGS sequence"/>
</dbReference>
<protein>
    <recommendedName>
        <fullName evidence="9">Endonuclease/exonuclease/phosphatase domain-containing protein</fullName>
    </recommendedName>
</protein>
<dbReference type="PANTHER" id="PTHR24291">
    <property type="entry name" value="CYTOCHROME P450 FAMILY 4"/>
    <property type="match status" value="1"/>
</dbReference>
<evidence type="ECO:0000256" key="8">
    <source>
        <dbReference type="SAM" id="Phobius"/>
    </source>
</evidence>
<evidence type="ECO:0000256" key="4">
    <source>
        <dbReference type="ARBA" id="ARBA00023002"/>
    </source>
</evidence>
<keyword evidence="2 7" id="KW-0349">Heme</keyword>
<name>A0A820X0F0_9BILA</name>
<dbReference type="GO" id="GO:0016705">
    <property type="term" value="F:oxidoreductase activity, acting on paired donors, with incorporation or reduction of molecular oxygen"/>
    <property type="evidence" value="ECO:0007669"/>
    <property type="project" value="InterPro"/>
</dbReference>
<dbReference type="Pfam" id="PF03372">
    <property type="entry name" value="Exo_endo_phos"/>
    <property type="match status" value="1"/>
</dbReference>
<proteinExistence type="inferred from homology"/>
<gene>
    <name evidence="10" type="ORF">QYT958_LOCUS6437</name>
</gene>
<dbReference type="EMBL" id="CAJOBR010000572">
    <property type="protein sequence ID" value="CAF4524564.1"/>
    <property type="molecule type" value="Genomic_DNA"/>
</dbReference>
<evidence type="ECO:0000313" key="10">
    <source>
        <dbReference type="EMBL" id="CAF4524564.1"/>
    </source>
</evidence>
<dbReference type="InterPro" id="IPR036691">
    <property type="entry name" value="Endo/exonu/phosph_ase_sf"/>
</dbReference>
<accession>A0A820X0F0</accession>
<dbReference type="InterPro" id="IPR002401">
    <property type="entry name" value="Cyt_P450_E_grp-I"/>
</dbReference>
<dbReference type="GO" id="GO:0004497">
    <property type="term" value="F:monooxygenase activity"/>
    <property type="evidence" value="ECO:0007669"/>
    <property type="project" value="UniProtKB-KW"/>
</dbReference>
<evidence type="ECO:0000256" key="5">
    <source>
        <dbReference type="ARBA" id="ARBA00023004"/>
    </source>
</evidence>
<evidence type="ECO:0000256" key="7">
    <source>
        <dbReference type="PIRSR" id="PIRSR602401-1"/>
    </source>
</evidence>
<dbReference type="InterPro" id="IPR005135">
    <property type="entry name" value="Endo/exonuclease/phosphatase"/>
</dbReference>
<dbReference type="InterPro" id="IPR017972">
    <property type="entry name" value="Cyt_P450_CS"/>
</dbReference>
<dbReference type="Gene3D" id="1.10.630.10">
    <property type="entry name" value="Cytochrome P450"/>
    <property type="match status" value="1"/>
</dbReference>
<dbReference type="SUPFAM" id="SSF56219">
    <property type="entry name" value="DNase I-like"/>
    <property type="match status" value="1"/>
</dbReference>
<dbReference type="PROSITE" id="PS00086">
    <property type="entry name" value="CYTOCHROME_P450"/>
    <property type="match status" value="1"/>
</dbReference>
<evidence type="ECO:0000256" key="1">
    <source>
        <dbReference type="ARBA" id="ARBA00010617"/>
    </source>
</evidence>
<dbReference type="Pfam" id="PF00067">
    <property type="entry name" value="p450"/>
    <property type="match status" value="1"/>
</dbReference>
<keyword evidence="3 7" id="KW-0479">Metal-binding</keyword>
<comment type="cofactor">
    <cofactor evidence="7">
        <name>heme</name>
        <dbReference type="ChEBI" id="CHEBI:30413"/>
    </cofactor>
</comment>
<dbReference type="SUPFAM" id="SSF48264">
    <property type="entry name" value="Cytochrome P450"/>
    <property type="match status" value="1"/>
</dbReference>
<keyword evidence="6" id="KW-0503">Monooxygenase</keyword>
<feature type="binding site" description="axial binding residue" evidence="7">
    <location>
        <position position="448"/>
    </location>
    <ligand>
        <name>heme</name>
        <dbReference type="ChEBI" id="CHEBI:30413"/>
    </ligand>
    <ligandPart>
        <name>Fe</name>
        <dbReference type="ChEBI" id="CHEBI:18248"/>
    </ligandPart>
</feature>
<dbReference type="PRINTS" id="PR00463">
    <property type="entry name" value="EP450I"/>
</dbReference>
<evidence type="ECO:0000259" key="9">
    <source>
        <dbReference type="Pfam" id="PF03372"/>
    </source>
</evidence>
<comment type="similarity">
    <text evidence="1">Belongs to the cytochrome P450 family.</text>
</comment>
<dbReference type="PRINTS" id="PR00385">
    <property type="entry name" value="P450"/>
</dbReference>
<dbReference type="InterPro" id="IPR036396">
    <property type="entry name" value="Cyt_P450_sf"/>
</dbReference>
<feature type="transmembrane region" description="Helical" evidence="8">
    <location>
        <begin position="6"/>
        <end position="24"/>
    </location>
</feature>
<dbReference type="GO" id="GO:0020037">
    <property type="term" value="F:heme binding"/>
    <property type="evidence" value="ECO:0007669"/>
    <property type="project" value="InterPro"/>
</dbReference>